<feature type="domain" description="Glycosyl hydrolase family 32 N-terminal" evidence="5">
    <location>
        <begin position="20"/>
        <end position="308"/>
    </location>
</feature>
<reference evidence="7 8" key="1">
    <citation type="journal article" date="2021" name="Int. J. Syst. Evol. Microbiol.">
        <title>Reticulibacter mediterranei gen. nov., sp. nov., within the new family Reticulibacteraceae fam. nov., and Ktedonospora formicarum gen. nov., sp. nov., Ktedonobacter robiniae sp. nov., Dictyobacter formicarum sp. nov. and Dictyobacter arantiisoli sp. nov., belonging to the class Ktedonobacteria.</title>
        <authorList>
            <person name="Yabe S."/>
            <person name="Zheng Y."/>
            <person name="Wang C.M."/>
            <person name="Sakai Y."/>
            <person name="Abe K."/>
            <person name="Yokota A."/>
            <person name="Donadio S."/>
            <person name="Cavaletti L."/>
            <person name="Monciardini P."/>
        </authorList>
    </citation>
    <scope>NUCLEOTIDE SEQUENCE [LARGE SCALE GENOMIC DNA]</scope>
    <source>
        <strain evidence="7 8">SOSP1-30</strain>
    </source>
</reference>
<dbReference type="InterPro" id="IPR001362">
    <property type="entry name" value="Glyco_hydro_32"/>
</dbReference>
<dbReference type="Pfam" id="PF00251">
    <property type="entry name" value="Glyco_hydro_32N"/>
    <property type="match status" value="1"/>
</dbReference>
<dbReference type="Gene3D" id="2.60.120.560">
    <property type="entry name" value="Exo-inulinase, domain 1"/>
    <property type="match status" value="1"/>
</dbReference>
<keyword evidence="8" id="KW-1185">Reference proteome</keyword>
<dbReference type="Pfam" id="PF08244">
    <property type="entry name" value="Glyco_hydro_32C"/>
    <property type="match status" value="1"/>
</dbReference>
<dbReference type="InterPro" id="IPR023296">
    <property type="entry name" value="Glyco_hydro_beta-prop_sf"/>
</dbReference>
<evidence type="ECO:0000259" key="6">
    <source>
        <dbReference type="Pfam" id="PF08244"/>
    </source>
</evidence>
<protein>
    <submittedName>
        <fullName evidence="7">Uncharacterized protein</fullName>
    </submittedName>
</protein>
<organism evidence="7 8">
    <name type="scientific">Ktedonobacter robiniae</name>
    <dbReference type="NCBI Taxonomy" id="2778365"/>
    <lineage>
        <taxon>Bacteria</taxon>
        <taxon>Bacillati</taxon>
        <taxon>Chloroflexota</taxon>
        <taxon>Ktedonobacteria</taxon>
        <taxon>Ktedonobacterales</taxon>
        <taxon>Ktedonobacteraceae</taxon>
        <taxon>Ktedonobacter</taxon>
    </lineage>
</organism>
<dbReference type="InterPro" id="IPR018053">
    <property type="entry name" value="Glyco_hydro_32_AS"/>
</dbReference>
<evidence type="ECO:0000259" key="5">
    <source>
        <dbReference type="Pfam" id="PF00251"/>
    </source>
</evidence>
<dbReference type="PANTHER" id="PTHR42800:SF1">
    <property type="entry name" value="EXOINULINASE INUD (AFU_ORTHOLOGUE AFUA_5G00480)"/>
    <property type="match status" value="1"/>
</dbReference>
<dbReference type="SUPFAM" id="SSF75005">
    <property type="entry name" value="Arabinanase/levansucrase/invertase"/>
    <property type="match status" value="1"/>
</dbReference>
<keyword evidence="2 4" id="KW-0378">Hydrolase</keyword>
<evidence type="ECO:0000313" key="8">
    <source>
        <dbReference type="Proteomes" id="UP000654345"/>
    </source>
</evidence>
<name>A0ABQ3V3B2_9CHLR</name>
<keyword evidence="3 4" id="KW-0326">Glycosidase</keyword>
<dbReference type="Gene3D" id="2.115.10.20">
    <property type="entry name" value="Glycosyl hydrolase domain, family 43"/>
    <property type="match status" value="1"/>
</dbReference>
<dbReference type="SUPFAM" id="SSF49899">
    <property type="entry name" value="Concanavalin A-like lectins/glucanases"/>
    <property type="match status" value="1"/>
</dbReference>
<proteinExistence type="inferred from homology"/>
<accession>A0ABQ3V3B2</accession>
<evidence type="ECO:0000256" key="1">
    <source>
        <dbReference type="ARBA" id="ARBA00009902"/>
    </source>
</evidence>
<comment type="similarity">
    <text evidence="1 4">Belongs to the glycosyl hydrolase 32 family.</text>
</comment>
<dbReference type="RefSeq" id="WP_201375556.1">
    <property type="nucleotide sequence ID" value="NZ_BNJG01000003.1"/>
</dbReference>
<dbReference type="Proteomes" id="UP000654345">
    <property type="component" value="Unassembled WGS sequence"/>
</dbReference>
<dbReference type="PANTHER" id="PTHR42800">
    <property type="entry name" value="EXOINULINASE INUD (AFU_ORTHOLOGUE AFUA_5G00480)"/>
    <property type="match status" value="1"/>
</dbReference>
<dbReference type="InterPro" id="IPR013320">
    <property type="entry name" value="ConA-like_dom_sf"/>
</dbReference>
<evidence type="ECO:0000313" key="7">
    <source>
        <dbReference type="EMBL" id="GHO59364.1"/>
    </source>
</evidence>
<evidence type="ECO:0000256" key="4">
    <source>
        <dbReference type="RuleBase" id="RU362110"/>
    </source>
</evidence>
<comment type="caution">
    <text evidence="7">The sequence shown here is derived from an EMBL/GenBank/DDBJ whole genome shotgun (WGS) entry which is preliminary data.</text>
</comment>
<dbReference type="EMBL" id="BNJG01000003">
    <property type="protein sequence ID" value="GHO59364.1"/>
    <property type="molecule type" value="Genomic_DNA"/>
</dbReference>
<sequence>MSINANLGDIFNESERPQFHFSPQANWMNDPNGLVYYQGEYHFFYQHHPGGIVWGPMHWGHAVSSDLVHWTHLSIALYPDEQGDAWSGSAVVDANNTSGFFPGGSGLAALYTGAHTVPQQQCLAHSSDRGRTWTKYKYNPVIANPGVSDFRDPKVFWYASEQLWVMVVAGGQVRFYSSPDLKSWLLESQLDDHTECPDLFPLAIDGDPNKQKWVLSLGGRFYYVGSFDGHIFSKESDLLTTDYGSDFYAAQSWSNIPASDGRCIWIGWMADLSYAHVTPATSWRGTISIPRSLELKTTPQGLRLVQMPIRELEQLRSEHVHLDRSELTPGTNLLADMRSDTLDIVASFQPGSGREFGFKLRAGGEEQTLVGYDTRTSRLFVDRTQSGRSDFNNRFAARHEAPLLLKNNMLTLRILLDRTSIEVFASDGEVVISDLIFPNVSSQSIELYTSGGETILHSLDLYHMSSAWKQ</sequence>
<evidence type="ECO:0000256" key="2">
    <source>
        <dbReference type="ARBA" id="ARBA00022801"/>
    </source>
</evidence>
<dbReference type="SMART" id="SM00640">
    <property type="entry name" value="Glyco_32"/>
    <property type="match status" value="1"/>
</dbReference>
<feature type="domain" description="Glycosyl hydrolase family 32 C-terminal" evidence="6">
    <location>
        <begin position="311"/>
        <end position="462"/>
    </location>
</feature>
<evidence type="ECO:0000256" key="3">
    <source>
        <dbReference type="ARBA" id="ARBA00023295"/>
    </source>
</evidence>
<dbReference type="PROSITE" id="PS00609">
    <property type="entry name" value="GLYCOSYL_HYDROL_F32"/>
    <property type="match status" value="1"/>
</dbReference>
<dbReference type="CDD" id="cd18622">
    <property type="entry name" value="GH32_Inu-like"/>
    <property type="match status" value="1"/>
</dbReference>
<gene>
    <name evidence="7" type="ORF">KSB_78390</name>
</gene>
<dbReference type="InterPro" id="IPR013189">
    <property type="entry name" value="Glyco_hydro_32_C"/>
</dbReference>
<dbReference type="InterPro" id="IPR013148">
    <property type="entry name" value="Glyco_hydro_32_N"/>
</dbReference>